<sequence length="286" mass="33009">MKHFLSILIICWTFTGFSQFFIDGTWKGILFTEGQAYSSGSVLWLKLTASGEKIDGSTRNEVFDTDFYALKKVRGSNKGGQIHLEEFVTTKKKATTTFNFCRLKFDLHYNEITGYLEGTYTSSDCRHFTGKVILIKTHDDFSETDVPSLTHAWAKMLIDDLMKGKKAPHIRELERKNFKFTPIYFDYDEAEIRPEYHEYLKKMAAIVLDHSDLRIQVTGHTDGDGSDAYNMSLSERRAKAIKEFFVNQGLREDRVRIDFKGKRSPVAPNSTREGMQLNRRVDFAFI</sequence>
<keyword evidence="3" id="KW-0998">Cell outer membrane</keyword>
<evidence type="ECO:0000256" key="3">
    <source>
        <dbReference type="ARBA" id="ARBA00023237"/>
    </source>
</evidence>
<comment type="subcellular location">
    <subcellularLocation>
        <location evidence="1">Cell outer membrane</location>
    </subcellularLocation>
</comment>
<evidence type="ECO:0000313" key="6">
    <source>
        <dbReference type="EMBL" id="GAA0874917.1"/>
    </source>
</evidence>
<dbReference type="PANTHER" id="PTHR30329">
    <property type="entry name" value="STATOR ELEMENT OF FLAGELLAR MOTOR COMPLEX"/>
    <property type="match status" value="1"/>
</dbReference>
<dbReference type="InterPro" id="IPR006664">
    <property type="entry name" value="OMP_bac"/>
</dbReference>
<evidence type="ECO:0000256" key="2">
    <source>
        <dbReference type="ARBA" id="ARBA00023136"/>
    </source>
</evidence>
<evidence type="ECO:0000256" key="1">
    <source>
        <dbReference type="ARBA" id="ARBA00004442"/>
    </source>
</evidence>
<dbReference type="Proteomes" id="UP001501126">
    <property type="component" value="Unassembled WGS sequence"/>
</dbReference>
<name>A0ABN1MPZ1_9FLAO</name>
<dbReference type="PRINTS" id="PR01023">
    <property type="entry name" value="NAFLGMOTY"/>
</dbReference>
<protein>
    <recommendedName>
        <fullName evidence="5">OmpA-like domain-containing protein</fullName>
    </recommendedName>
</protein>
<comment type="caution">
    <text evidence="6">The sequence shown here is derived from an EMBL/GenBank/DDBJ whole genome shotgun (WGS) entry which is preliminary data.</text>
</comment>
<dbReference type="InterPro" id="IPR006665">
    <property type="entry name" value="OmpA-like"/>
</dbReference>
<reference evidence="6 7" key="1">
    <citation type="journal article" date="2019" name="Int. J. Syst. Evol. Microbiol.">
        <title>The Global Catalogue of Microorganisms (GCM) 10K type strain sequencing project: providing services to taxonomists for standard genome sequencing and annotation.</title>
        <authorList>
            <consortium name="The Broad Institute Genomics Platform"/>
            <consortium name="The Broad Institute Genome Sequencing Center for Infectious Disease"/>
            <person name="Wu L."/>
            <person name="Ma J."/>
        </authorList>
    </citation>
    <scope>NUCLEOTIDE SEQUENCE [LARGE SCALE GENOMIC DNA]</scope>
    <source>
        <strain evidence="6 7">JCM 16083</strain>
    </source>
</reference>
<dbReference type="EMBL" id="BAAAFH010000007">
    <property type="protein sequence ID" value="GAA0874917.1"/>
    <property type="molecule type" value="Genomic_DNA"/>
</dbReference>
<dbReference type="PANTHER" id="PTHR30329:SF21">
    <property type="entry name" value="LIPOPROTEIN YIAD-RELATED"/>
    <property type="match status" value="1"/>
</dbReference>
<accession>A0ABN1MPZ1</accession>
<dbReference type="RefSeq" id="WP_343785838.1">
    <property type="nucleotide sequence ID" value="NZ_BAAAFH010000007.1"/>
</dbReference>
<dbReference type="Gene3D" id="3.30.1330.60">
    <property type="entry name" value="OmpA-like domain"/>
    <property type="match status" value="1"/>
</dbReference>
<keyword evidence="2 4" id="KW-0472">Membrane</keyword>
<dbReference type="Pfam" id="PF00691">
    <property type="entry name" value="OmpA"/>
    <property type="match status" value="1"/>
</dbReference>
<evidence type="ECO:0000256" key="4">
    <source>
        <dbReference type="PROSITE-ProRule" id="PRU00473"/>
    </source>
</evidence>
<gene>
    <name evidence="6" type="ORF">GCM10009118_13250</name>
</gene>
<organism evidence="6 7">
    <name type="scientific">Wandonia haliotis</name>
    <dbReference type="NCBI Taxonomy" id="574963"/>
    <lineage>
        <taxon>Bacteria</taxon>
        <taxon>Pseudomonadati</taxon>
        <taxon>Bacteroidota</taxon>
        <taxon>Flavobacteriia</taxon>
        <taxon>Flavobacteriales</taxon>
        <taxon>Crocinitomicaceae</taxon>
        <taxon>Wandonia</taxon>
    </lineage>
</organism>
<dbReference type="PRINTS" id="PR01021">
    <property type="entry name" value="OMPADOMAIN"/>
</dbReference>
<dbReference type="InterPro" id="IPR036737">
    <property type="entry name" value="OmpA-like_sf"/>
</dbReference>
<dbReference type="PROSITE" id="PS51123">
    <property type="entry name" value="OMPA_2"/>
    <property type="match status" value="1"/>
</dbReference>
<evidence type="ECO:0000313" key="7">
    <source>
        <dbReference type="Proteomes" id="UP001501126"/>
    </source>
</evidence>
<dbReference type="InterPro" id="IPR050330">
    <property type="entry name" value="Bact_OuterMem_StrucFunc"/>
</dbReference>
<evidence type="ECO:0000259" key="5">
    <source>
        <dbReference type="PROSITE" id="PS51123"/>
    </source>
</evidence>
<feature type="domain" description="OmpA-like" evidence="5">
    <location>
        <begin position="172"/>
        <end position="286"/>
    </location>
</feature>
<dbReference type="SUPFAM" id="SSF103088">
    <property type="entry name" value="OmpA-like"/>
    <property type="match status" value="1"/>
</dbReference>
<dbReference type="CDD" id="cd07185">
    <property type="entry name" value="OmpA_C-like"/>
    <property type="match status" value="1"/>
</dbReference>
<proteinExistence type="predicted"/>
<keyword evidence="7" id="KW-1185">Reference proteome</keyword>